<keyword evidence="2" id="KW-1185">Reference proteome</keyword>
<accession>A0ACD0NYV5</accession>
<organism evidence="1 2">
    <name type="scientific">Violaceomyces palustris</name>
    <dbReference type="NCBI Taxonomy" id="1673888"/>
    <lineage>
        <taxon>Eukaryota</taxon>
        <taxon>Fungi</taxon>
        <taxon>Dikarya</taxon>
        <taxon>Basidiomycota</taxon>
        <taxon>Ustilaginomycotina</taxon>
        <taxon>Ustilaginomycetes</taxon>
        <taxon>Violaceomycetales</taxon>
        <taxon>Violaceomycetaceae</taxon>
        <taxon>Violaceomyces</taxon>
    </lineage>
</organism>
<reference evidence="1 2" key="1">
    <citation type="journal article" date="2018" name="Mol. Biol. Evol.">
        <title>Broad Genomic Sampling Reveals a Smut Pathogenic Ancestry of the Fungal Clade Ustilaginomycotina.</title>
        <authorList>
            <person name="Kijpornyongpan T."/>
            <person name="Mondo S.J."/>
            <person name="Barry K."/>
            <person name="Sandor L."/>
            <person name="Lee J."/>
            <person name="Lipzen A."/>
            <person name="Pangilinan J."/>
            <person name="LaButti K."/>
            <person name="Hainaut M."/>
            <person name="Henrissat B."/>
            <person name="Grigoriev I.V."/>
            <person name="Spatafora J.W."/>
            <person name="Aime M.C."/>
        </authorList>
    </citation>
    <scope>NUCLEOTIDE SEQUENCE [LARGE SCALE GENOMIC DNA]</scope>
    <source>
        <strain evidence="1 2">SA 807</strain>
    </source>
</reference>
<name>A0ACD0NYV5_9BASI</name>
<sequence>MSAQGYAVHDPKDYHSFKVTKYDLKPEGDQDVTVDIQYCGLCSSDVHTISGGWGPFNTDFVVPGHEIVGIVSQVGKNVKEFKVGDRVGVGAQVGSCMSCYNCKNDNENYCTGDGKSAIIDTYNAVYADGSQAQGGYSTRIRAHEQFVFALPESIGSAEAAPMLCGGLTVFSPLIRNGAGPGKKVGIVGIGGLGHFGVIFAAALGAEVVAISHSPKKREDALKMGASKFISTAEDPNWAKEYKSDPFDLIINTASSNAVDLPSILSALKVHGKLISVGMPEDEFKLRAQHLIGNGCYFGSSHIGSKKEAIQMLNLVAEKNIQPWIEVVPMKDCSKAIKRLEDNDIKYRFVFEQDLEEN</sequence>
<dbReference type="Proteomes" id="UP000245626">
    <property type="component" value="Unassembled WGS sequence"/>
</dbReference>
<gene>
    <name evidence="1" type="ORF">IE53DRAFT_386656</name>
</gene>
<protein>
    <submittedName>
        <fullName evidence="1">GroES-like protein</fullName>
    </submittedName>
</protein>
<evidence type="ECO:0000313" key="2">
    <source>
        <dbReference type="Proteomes" id="UP000245626"/>
    </source>
</evidence>
<proteinExistence type="predicted"/>
<evidence type="ECO:0000313" key="1">
    <source>
        <dbReference type="EMBL" id="PWN51013.1"/>
    </source>
</evidence>
<dbReference type="EMBL" id="KZ819878">
    <property type="protein sequence ID" value="PWN51013.1"/>
    <property type="molecule type" value="Genomic_DNA"/>
</dbReference>